<dbReference type="Pfam" id="PF11969">
    <property type="entry name" value="DcpS_C"/>
    <property type="match status" value="1"/>
</dbReference>
<dbReference type="InterPro" id="IPR019378">
    <property type="entry name" value="GDP-Fuc_O-FucTrfase"/>
</dbReference>
<evidence type="ECO:0000313" key="11">
    <source>
        <dbReference type="Proteomes" id="UP000001514"/>
    </source>
</evidence>
<evidence type="ECO:0000313" key="10">
    <source>
        <dbReference type="EMBL" id="EFJ26579.1"/>
    </source>
</evidence>
<evidence type="ECO:0000256" key="4">
    <source>
        <dbReference type="ARBA" id="ARBA00023253"/>
    </source>
</evidence>
<feature type="short sequence motif" description="Histidine triad motif" evidence="7">
    <location>
        <begin position="825"/>
        <end position="829"/>
    </location>
</feature>
<dbReference type="GO" id="GO:0016757">
    <property type="term" value="F:glycosyltransferase activity"/>
    <property type="evidence" value="ECO:0000318"/>
    <property type="project" value="GO_Central"/>
</dbReference>
<gene>
    <name evidence="10" type="ORF">SELMODRAFT_441812</name>
</gene>
<dbReference type="SUPFAM" id="SSF54197">
    <property type="entry name" value="HIT-like"/>
    <property type="match status" value="1"/>
</dbReference>
<dbReference type="InterPro" id="IPR011146">
    <property type="entry name" value="HIT-like"/>
</dbReference>
<dbReference type="FunCoup" id="D8RMR6">
    <property type="interactions" value="1133"/>
</dbReference>
<evidence type="ECO:0000256" key="1">
    <source>
        <dbReference type="ARBA" id="ARBA00007737"/>
    </source>
</evidence>
<comment type="similarity">
    <text evidence="1">Belongs to the glycosyltransferase GT106 family.</text>
</comment>
<evidence type="ECO:0000259" key="9">
    <source>
        <dbReference type="PROSITE" id="PS51084"/>
    </source>
</evidence>
<feature type="transmembrane region" description="Helical" evidence="8">
    <location>
        <begin position="18"/>
        <end position="39"/>
    </location>
</feature>
<feature type="domain" description="HIT" evidence="9">
    <location>
        <begin position="727"/>
        <end position="844"/>
    </location>
</feature>
<organism evidence="11">
    <name type="scientific">Selaginella moellendorffii</name>
    <name type="common">Spikemoss</name>
    <dbReference type="NCBI Taxonomy" id="88036"/>
    <lineage>
        <taxon>Eukaryota</taxon>
        <taxon>Viridiplantae</taxon>
        <taxon>Streptophyta</taxon>
        <taxon>Embryophyta</taxon>
        <taxon>Tracheophyta</taxon>
        <taxon>Lycopodiopsida</taxon>
        <taxon>Selaginellales</taxon>
        <taxon>Selaginellaceae</taxon>
        <taxon>Selaginella</taxon>
    </lineage>
</organism>
<dbReference type="GO" id="GO:0005794">
    <property type="term" value="C:Golgi apparatus"/>
    <property type="evidence" value="ECO:0000318"/>
    <property type="project" value="GO_Central"/>
</dbReference>
<dbReference type="InterPro" id="IPR036265">
    <property type="entry name" value="HIT-like_sf"/>
</dbReference>
<dbReference type="HOGENOM" id="CLU_329942_0_0_1"/>
<dbReference type="PROSITE" id="PS51084">
    <property type="entry name" value="HIT_2"/>
    <property type="match status" value="1"/>
</dbReference>
<dbReference type="Pfam" id="PF10250">
    <property type="entry name" value="O-FucT"/>
    <property type="match status" value="1"/>
</dbReference>
<keyword evidence="11" id="KW-1185">Reference proteome</keyword>
<evidence type="ECO:0000256" key="3">
    <source>
        <dbReference type="ARBA" id="ARBA00022679"/>
    </source>
</evidence>
<dbReference type="InterPro" id="IPR024709">
    <property type="entry name" value="FucosylTrfase_pln"/>
</dbReference>
<reference evidence="10 11" key="1">
    <citation type="journal article" date="2011" name="Science">
        <title>The Selaginella genome identifies genetic changes associated with the evolution of vascular plants.</title>
        <authorList>
            <person name="Banks J.A."/>
            <person name="Nishiyama T."/>
            <person name="Hasebe M."/>
            <person name="Bowman J.L."/>
            <person name="Gribskov M."/>
            <person name="dePamphilis C."/>
            <person name="Albert V.A."/>
            <person name="Aono N."/>
            <person name="Aoyama T."/>
            <person name="Ambrose B.A."/>
            <person name="Ashton N.W."/>
            <person name="Axtell M.J."/>
            <person name="Barker E."/>
            <person name="Barker M.S."/>
            <person name="Bennetzen J.L."/>
            <person name="Bonawitz N.D."/>
            <person name="Chapple C."/>
            <person name="Cheng C."/>
            <person name="Correa L.G."/>
            <person name="Dacre M."/>
            <person name="DeBarry J."/>
            <person name="Dreyer I."/>
            <person name="Elias M."/>
            <person name="Engstrom E.M."/>
            <person name="Estelle M."/>
            <person name="Feng L."/>
            <person name="Finet C."/>
            <person name="Floyd S.K."/>
            <person name="Frommer W.B."/>
            <person name="Fujita T."/>
            <person name="Gramzow L."/>
            <person name="Gutensohn M."/>
            <person name="Harholt J."/>
            <person name="Hattori M."/>
            <person name="Heyl A."/>
            <person name="Hirai T."/>
            <person name="Hiwatashi Y."/>
            <person name="Ishikawa M."/>
            <person name="Iwata M."/>
            <person name="Karol K.G."/>
            <person name="Koehler B."/>
            <person name="Kolukisaoglu U."/>
            <person name="Kubo M."/>
            <person name="Kurata T."/>
            <person name="Lalonde S."/>
            <person name="Li K."/>
            <person name="Li Y."/>
            <person name="Litt A."/>
            <person name="Lyons E."/>
            <person name="Manning G."/>
            <person name="Maruyama T."/>
            <person name="Michael T.P."/>
            <person name="Mikami K."/>
            <person name="Miyazaki S."/>
            <person name="Morinaga S."/>
            <person name="Murata T."/>
            <person name="Mueller-Roeber B."/>
            <person name="Nelson D.R."/>
            <person name="Obara M."/>
            <person name="Oguri Y."/>
            <person name="Olmstead R.G."/>
            <person name="Onodera N."/>
            <person name="Petersen B.L."/>
            <person name="Pils B."/>
            <person name="Prigge M."/>
            <person name="Rensing S.A."/>
            <person name="Riano-Pachon D.M."/>
            <person name="Roberts A.W."/>
            <person name="Sato Y."/>
            <person name="Scheller H.V."/>
            <person name="Schulz B."/>
            <person name="Schulz C."/>
            <person name="Shakirov E.V."/>
            <person name="Shibagaki N."/>
            <person name="Shinohara N."/>
            <person name="Shippen D.E."/>
            <person name="Soerensen I."/>
            <person name="Sotooka R."/>
            <person name="Sugimoto N."/>
            <person name="Sugita M."/>
            <person name="Sumikawa N."/>
            <person name="Tanurdzic M."/>
            <person name="Theissen G."/>
            <person name="Ulvskov P."/>
            <person name="Wakazuki S."/>
            <person name="Weng J.K."/>
            <person name="Willats W.W."/>
            <person name="Wipf D."/>
            <person name="Wolf P.G."/>
            <person name="Yang L."/>
            <person name="Zimmer A.D."/>
            <person name="Zhu Q."/>
            <person name="Mitros T."/>
            <person name="Hellsten U."/>
            <person name="Loque D."/>
            <person name="Otillar R."/>
            <person name="Salamov A."/>
            <person name="Schmutz J."/>
            <person name="Shapiro H."/>
            <person name="Lindquist E."/>
            <person name="Lucas S."/>
            <person name="Rokhsar D."/>
            <person name="Grigoriev I.V."/>
        </authorList>
    </citation>
    <scope>NUCLEOTIDE SEQUENCE [LARGE SCALE GENOMIC DNA]</scope>
</reference>
<dbReference type="CDD" id="cd11299">
    <property type="entry name" value="O-FucT_plant"/>
    <property type="match status" value="1"/>
</dbReference>
<dbReference type="InParanoid" id="D8RMR6"/>
<dbReference type="GO" id="GO:0047627">
    <property type="term" value="F:adenylylsulfatase activity"/>
    <property type="evidence" value="ECO:0007669"/>
    <property type="project" value="UniProtKB-ARBA"/>
</dbReference>
<evidence type="ECO:0000256" key="2">
    <source>
        <dbReference type="ARBA" id="ARBA00022676"/>
    </source>
</evidence>
<evidence type="ECO:0000256" key="5">
    <source>
        <dbReference type="ARBA" id="ARBA00023277"/>
    </source>
</evidence>
<dbReference type="KEGG" id="smo:SELMODRAFT_441812"/>
<keyword evidence="3" id="KW-0808">Transferase</keyword>
<proteinExistence type="inferred from homology"/>
<dbReference type="eggNOG" id="KOG4359">
    <property type="taxonomic scope" value="Eukaryota"/>
</dbReference>
<evidence type="ECO:0000256" key="8">
    <source>
        <dbReference type="SAM" id="Phobius"/>
    </source>
</evidence>
<dbReference type="AlphaFoldDB" id="D8RMR6"/>
<evidence type="ECO:0000256" key="7">
    <source>
        <dbReference type="PROSITE-ProRule" id="PRU00464"/>
    </source>
</evidence>
<dbReference type="Gene3D" id="3.30.428.10">
    <property type="entry name" value="HIT-like"/>
    <property type="match status" value="1"/>
</dbReference>
<sequence length="870" mass="98219">MQRLSCLVLSILLRQHKLLLIAPIIYISGMLLYMSTMTLDLPRVRKPDPPGSRYRSPEVFANLWPAMRASNNTGIKAVWQFPKEGEGWVPCLDRHSSNSTDLPPSNGFVMIEANGGLNQQRSSICNAVAVAALLNATLVVPEFHFNSVWQDRSTFGEIYDEQHFINALQRDVRVVSRLPDDLMDSVGNLSNIFNFRIKALSPPSFYLDKVLPKLLETGIAGNRVIRIAPFANRLAYDHIPLPLQRLRCFTNYEALRFAKPISDIGQLLVQRMVERSSGNGGKYVAVHLRFEEDMVAFSCCIYDGGEEEKQEMDAAREKGWKGKFNRKGRIISPGGNRMDGKCPLTPLEVGMMLRGMGFKNSTPIFLAAGKIYKEERTMLPLKQMFPSLQTKETLLTDEELAPFKMHSSRLAALDYTVCLHSEAFVTTQGGNFPHFLIGHRRFLNKGYAKTIRPDKRKLVQLLDRPSISWESFSKHLQAMQRHNDVKGHEMRKSSASIYTYPAPDCMCLENPPPPPKPRVKHSGSTANESATLVGMFVFDSFEHHEVLTCYLKGLVRTIFECTNVFRDYIATVRVLHVSGSSSLGEPRDIVMAELGEPSDIEMAERILLASPTARLQFATYWILCCDPMNRSTILWRLPHMMHPNLGSGTQQALAASGLQQALVMLAVIPGKTVARWAPSGRYGNWPEQQQIWKLARAVLIPEAWIEILTITKFEVQLEMISRHFKSLVSKMFSIQLYFLELESWPSPLQDDELLAFEDRSPSGSKHYLVVPVEHIKNINSLRGDEHALLVERMLKLGESLLRKDAPGAESYKFGFHRPPYNSVSHLHLHCIAMPFKSWWGAVKYKSLGCLGGWITAEEVLRSLSSSTKSS</sequence>
<name>D8RMR6_SELML</name>
<dbReference type="GO" id="GO:0006004">
    <property type="term" value="P:fucose metabolic process"/>
    <property type="evidence" value="ECO:0007669"/>
    <property type="project" value="UniProtKB-KW"/>
</dbReference>
<protein>
    <recommendedName>
        <fullName evidence="6">O-fucosyltransferase family protein</fullName>
    </recommendedName>
</protein>
<keyword evidence="2" id="KW-0328">Glycosyltransferase</keyword>
<dbReference type="PANTHER" id="PTHR31288:SF22">
    <property type="entry name" value="O-FUCOSYLTRANSFERASE 9"/>
    <property type="match status" value="1"/>
</dbReference>
<keyword evidence="8" id="KW-0812">Transmembrane</keyword>
<keyword evidence="8" id="KW-0472">Membrane</keyword>
<accession>D8RMR6</accession>
<keyword evidence="4" id="KW-0294">Fucose metabolism</keyword>
<keyword evidence="8" id="KW-1133">Transmembrane helix</keyword>
<dbReference type="Gramene" id="EFJ26579">
    <property type="protein sequence ID" value="EFJ26579"/>
    <property type="gene ID" value="SELMODRAFT_441812"/>
</dbReference>
<dbReference type="PANTHER" id="PTHR31288">
    <property type="entry name" value="O-FUCOSYLTRANSFERASE FAMILY PROTEIN"/>
    <property type="match status" value="1"/>
</dbReference>
<dbReference type="EMBL" id="GL377584">
    <property type="protein sequence ID" value="EFJ26579.1"/>
    <property type="molecule type" value="Genomic_DNA"/>
</dbReference>
<dbReference type="Proteomes" id="UP000001514">
    <property type="component" value="Unassembled WGS sequence"/>
</dbReference>
<evidence type="ECO:0000256" key="6">
    <source>
        <dbReference type="ARBA" id="ARBA00030350"/>
    </source>
</evidence>
<keyword evidence="5" id="KW-0119">Carbohydrate metabolism</keyword>